<keyword evidence="1" id="KW-0378">Hydrolase</keyword>
<evidence type="ECO:0000256" key="1">
    <source>
        <dbReference type="ARBA" id="ARBA00022801"/>
    </source>
</evidence>
<organism evidence="3 4">
    <name type="scientific">Shouchella xiaoxiensis</name>
    <dbReference type="NCBI Taxonomy" id="766895"/>
    <lineage>
        <taxon>Bacteria</taxon>
        <taxon>Bacillati</taxon>
        <taxon>Bacillota</taxon>
        <taxon>Bacilli</taxon>
        <taxon>Bacillales</taxon>
        <taxon>Bacillaceae</taxon>
        <taxon>Shouchella</taxon>
    </lineage>
</organism>
<dbReference type="SUPFAM" id="SSF56601">
    <property type="entry name" value="beta-lactamase/transpeptidase-like"/>
    <property type="match status" value="1"/>
</dbReference>
<dbReference type="Pfam" id="PF00144">
    <property type="entry name" value="Beta-lactamase"/>
    <property type="match status" value="1"/>
</dbReference>
<feature type="domain" description="Beta-lactamase-related" evidence="2">
    <location>
        <begin position="6"/>
        <end position="331"/>
    </location>
</feature>
<reference evidence="3" key="1">
    <citation type="submission" date="2021-01" db="EMBL/GenBank/DDBJ databases">
        <title>Genomic Encyclopedia of Type Strains, Phase IV (KMG-IV): sequencing the most valuable type-strain genomes for metagenomic binning, comparative biology and taxonomic classification.</title>
        <authorList>
            <person name="Goeker M."/>
        </authorList>
    </citation>
    <scope>NUCLEOTIDE SEQUENCE</scope>
    <source>
        <strain evidence="3">DSM 21943</strain>
    </source>
</reference>
<proteinExistence type="predicted"/>
<keyword evidence="4" id="KW-1185">Reference proteome</keyword>
<dbReference type="PANTHER" id="PTHR43283:SF11">
    <property type="entry name" value="BETA-LACTAMASE-RELATED DOMAIN-CONTAINING PROTEIN"/>
    <property type="match status" value="1"/>
</dbReference>
<dbReference type="Gene3D" id="3.40.710.10">
    <property type="entry name" value="DD-peptidase/beta-lactamase superfamily"/>
    <property type="match status" value="1"/>
</dbReference>
<sequence>MTFDLSQWIQHEVNQQTIPGAVVGIYKKNQLLYREAFGYAAVYPAKEKMTVDTVFDVASLTKVVCTTPLILQLIGNGKIHLHDRVSFFLPAFNRDDKKDITIYQLLTHTSGMRAHYPFYEMADKDVLNTIAELPLHNATGKQVEYSDLGFITLYYLIEAISETPFAEHAQTHLFERLEMSQTGFFPQAETCAATEYDPISKRWLKGIVHDENARHLGGISGHAGLFSTVKDLGNFMSMITNDGVYKGKQILATPVVELARSCFTENMGERRGLGWLLKSSGPSTCGDLFSQSSYGHTGFTGTSIWVDPQKDLHVIVLTNRVHFGRENQILRFRSRLHNRISTQFT</sequence>
<dbReference type="EMBL" id="JAFBCV010000005">
    <property type="protein sequence ID" value="MBM7838772.1"/>
    <property type="molecule type" value="Genomic_DNA"/>
</dbReference>
<comment type="caution">
    <text evidence="3">The sequence shown here is derived from an EMBL/GenBank/DDBJ whole genome shotgun (WGS) entry which is preliminary data.</text>
</comment>
<evidence type="ECO:0000259" key="2">
    <source>
        <dbReference type="Pfam" id="PF00144"/>
    </source>
</evidence>
<dbReference type="RefSeq" id="WP_367617787.1">
    <property type="nucleotide sequence ID" value="NZ_JAFBCV010000005.1"/>
</dbReference>
<protein>
    <submittedName>
        <fullName evidence="3">CubicO group peptidase (Beta-lactamase class C family)</fullName>
    </submittedName>
</protein>
<dbReference type="InterPro" id="IPR012338">
    <property type="entry name" value="Beta-lactam/transpept-like"/>
</dbReference>
<gene>
    <name evidence="3" type="ORF">JOC54_002031</name>
</gene>
<evidence type="ECO:0000313" key="3">
    <source>
        <dbReference type="EMBL" id="MBM7838772.1"/>
    </source>
</evidence>
<dbReference type="InterPro" id="IPR001466">
    <property type="entry name" value="Beta-lactam-related"/>
</dbReference>
<name>A0ABS2STD6_9BACI</name>
<dbReference type="PANTHER" id="PTHR43283">
    <property type="entry name" value="BETA-LACTAMASE-RELATED"/>
    <property type="match status" value="1"/>
</dbReference>
<accession>A0ABS2STD6</accession>
<dbReference type="InterPro" id="IPR050789">
    <property type="entry name" value="Diverse_Enzym_Activities"/>
</dbReference>
<dbReference type="Proteomes" id="UP001179280">
    <property type="component" value="Unassembled WGS sequence"/>
</dbReference>
<evidence type="ECO:0000313" key="4">
    <source>
        <dbReference type="Proteomes" id="UP001179280"/>
    </source>
</evidence>